<dbReference type="EMBL" id="FBVY01000002">
    <property type="protein sequence ID" value="CUW85743.1"/>
    <property type="molecule type" value="Genomic_DNA"/>
</dbReference>
<name>A0A9W5F267_9HYPH</name>
<dbReference type="Proteomes" id="UP000191933">
    <property type="component" value="Unassembled WGS sequence"/>
</dbReference>
<gene>
    <name evidence="1" type="ORF">AGR2A_Cc100246</name>
</gene>
<sequence>MNTRNDPSLIHVILEEVRALRNEMHIQTAAIRADMNRTKEDTDDELEEVRVIAQSAHTRIDRYENRFWGWMAGIGGGGAITGASIANPSFLKAIGRALFG</sequence>
<comment type="caution">
    <text evidence="1">The sequence shown here is derived from an EMBL/GenBank/DDBJ whole genome shotgun (WGS) entry which is preliminary data.</text>
</comment>
<organism evidence="1 2">
    <name type="scientific">Agrobacterium genomosp. 2 str. CFBP 5494</name>
    <dbReference type="NCBI Taxonomy" id="1183436"/>
    <lineage>
        <taxon>Bacteria</taxon>
        <taxon>Pseudomonadati</taxon>
        <taxon>Pseudomonadota</taxon>
        <taxon>Alphaproteobacteria</taxon>
        <taxon>Hyphomicrobiales</taxon>
        <taxon>Rhizobiaceae</taxon>
        <taxon>Rhizobium/Agrobacterium group</taxon>
        <taxon>Agrobacterium</taxon>
        <taxon>Agrobacterium tumefaciens complex</taxon>
    </lineage>
</organism>
<accession>A0A9W5F267</accession>
<keyword evidence="2" id="KW-1185">Reference proteome</keyword>
<dbReference type="RefSeq" id="WP_080822616.1">
    <property type="nucleotide sequence ID" value="NZ_LT009718.1"/>
</dbReference>
<reference evidence="1 2" key="1">
    <citation type="submission" date="2016-01" db="EMBL/GenBank/DDBJ databases">
        <authorList>
            <person name="Regsiter A."/>
            <person name="william w."/>
        </authorList>
    </citation>
    <scope>NUCLEOTIDE SEQUENCE [LARGE SCALE GENOMIC DNA]</scope>
    <source>
        <strain evidence="1 2">CFBP 5494</strain>
    </source>
</reference>
<evidence type="ECO:0000313" key="2">
    <source>
        <dbReference type="Proteomes" id="UP000191933"/>
    </source>
</evidence>
<proteinExistence type="predicted"/>
<evidence type="ECO:0000313" key="1">
    <source>
        <dbReference type="EMBL" id="CUW85743.1"/>
    </source>
</evidence>
<protein>
    <submittedName>
        <fullName evidence="1">Uncharacterized protein</fullName>
    </submittedName>
</protein>
<dbReference type="AlphaFoldDB" id="A0A9W5F267"/>